<keyword evidence="4" id="KW-0274">FAD</keyword>
<evidence type="ECO:0000313" key="7">
    <source>
        <dbReference type="EMBL" id="MBD1380836.1"/>
    </source>
</evidence>
<dbReference type="AlphaFoldDB" id="A0A926RXB7"/>
<evidence type="ECO:0000259" key="6">
    <source>
        <dbReference type="Pfam" id="PF07992"/>
    </source>
</evidence>
<evidence type="ECO:0000256" key="3">
    <source>
        <dbReference type="ARBA" id="ARBA00022630"/>
    </source>
</evidence>
<evidence type="ECO:0000313" key="8">
    <source>
        <dbReference type="Proteomes" id="UP000626844"/>
    </source>
</evidence>
<keyword evidence="5" id="KW-0560">Oxidoreductase</keyword>
<sequence>MLKSRDDKKRYYSSFTTKLEKVDVIRLRKPRVVVLGAGYGGLITVTRLQKLIGVNEADITLVNKNDYHYETTWLHEASAGTLHHDKCRYEIKDIIDNSRVNFVKDTVVEIKKDEKKIVLAQGELEYDYLVISLGSNPETFGIKGLKEYAFGITNINSSRQLREHLEYQFATYNTEEHKQEDRLVIVVGGAGFTGIEFLGELANRVPELCREYDIDHKKVRIICVEAAPNALPGFDPELVEYAVNHLQRKGVEFKIGTAIKECTEDGIVVAKDDQMEEIKAGTVVWAAGVRGNSIVEEAGFENMRGRVKVKPDLRVEGHDEVFIIGDCALIINEEINRPFPPTAQIAMQQGETCAKNLAVLVRGQGEMEEFKPDIKGTVASLGESDAVGVVFGKKVVGTKASFMKKMIDNRALFMVGGPSLVLKKGKFKFF</sequence>
<keyword evidence="8" id="KW-1185">Reference proteome</keyword>
<feature type="domain" description="FAD/NAD(P)-binding" evidence="6">
    <location>
        <begin position="31"/>
        <end position="350"/>
    </location>
</feature>
<comment type="cofactor">
    <cofactor evidence="1">
        <name>FAD</name>
        <dbReference type="ChEBI" id="CHEBI:57692"/>
    </cofactor>
</comment>
<dbReference type="PANTHER" id="PTHR42913">
    <property type="entry name" value="APOPTOSIS-INDUCING FACTOR 1"/>
    <property type="match status" value="1"/>
</dbReference>
<evidence type="ECO:0000256" key="5">
    <source>
        <dbReference type="ARBA" id="ARBA00023002"/>
    </source>
</evidence>
<dbReference type="GO" id="GO:0003955">
    <property type="term" value="F:NAD(P)H dehydrogenase (quinone) activity"/>
    <property type="evidence" value="ECO:0007669"/>
    <property type="project" value="TreeGrafter"/>
</dbReference>
<reference evidence="7" key="1">
    <citation type="submission" date="2020-09" db="EMBL/GenBank/DDBJ databases">
        <title>A novel bacterium of genus Bacillus, isolated from South China Sea.</title>
        <authorList>
            <person name="Huang H."/>
            <person name="Mo K."/>
            <person name="Hu Y."/>
        </authorList>
    </citation>
    <scope>NUCLEOTIDE SEQUENCE</scope>
    <source>
        <strain evidence="7">IB182487</strain>
    </source>
</reference>
<dbReference type="InterPro" id="IPR023753">
    <property type="entry name" value="FAD/NAD-binding_dom"/>
</dbReference>
<dbReference type="Gene3D" id="3.50.50.100">
    <property type="match status" value="1"/>
</dbReference>
<comment type="similarity">
    <text evidence="2">Belongs to the NADH dehydrogenase family.</text>
</comment>
<dbReference type="Proteomes" id="UP000626844">
    <property type="component" value="Unassembled WGS sequence"/>
</dbReference>
<evidence type="ECO:0000256" key="2">
    <source>
        <dbReference type="ARBA" id="ARBA00005272"/>
    </source>
</evidence>
<accession>A0A926RXB7</accession>
<dbReference type="SUPFAM" id="SSF51905">
    <property type="entry name" value="FAD/NAD(P)-binding domain"/>
    <property type="match status" value="1"/>
</dbReference>
<evidence type="ECO:0000256" key="4">
    <source>
        <dbReference type="ARBA" id="ARBA00022827"/>
    </source>
</evidence>
<dbReference type="GO" id="GO:0019646">
    <property type="term" value="P:aerobic electron transport chain"/>
    <property type="evidence" value="ECO:0007669"/>
    <property type="project" value="TreeGrafter"/>
</dbReference>
<dbReference type="EMBL" id="JACXAI010000013">
    <property type="protein sequence ID" value="MBD1380836.1"/>
    <property type="molecule type" value="Genomic_DNA"/>
</dbReference>
<evidence type="ECO:0000256" key="1">
    <source>
        <dbReference type="ARBA" id="ARBA00001974"/>
    </source>
</evidence>
<dbReference type="PANTHER" id="PTHR42913:SF3">
    <property type="entry name" value="64 KDA MITOCHONDRIAL NADH DEHYDROGENASE (EUROFUNG)"/>
    <property type="match status" value="1"/>
</dbReference>
<dbReference type="Pfam" id="PF07992">
    <property type="entry name" value="Pyr_redox_2"/>
    <property type="match status" value="1"/>
</dbReference>
<dbReference type="InterPro" id="IPR036188">
    <property type="entry name" value="FAD/NAD-bd_sf"/>
</dbReference>
<protein>
    <submittedName>
        <fullName evidence="7">NAD(P)/FAD-dependent oxidoreductase</fullName>
    </submittedName>
</protein>
<comment type="caution">
    <text evidence="7">The sequence shown here is derived from an EMBL/GenBank/DDBJ whole genome shotgun (WGS) entry which is preliminary data.</text>
</comment>
<dbReference type="InterPro" id="IPR051169">
    <property type="entry name" value="NADH-Q_oxidoreductase"/>
</dbReference>
<organism evidence="7 8">
    <name type="scientific">Metabacillus arenae</name>
    <dbReference type="NCBI Taxonomy" id="2771434"/>
    <lineage>
        <taxon>Bacteria</taxon>
        <taxon>Bacillati</taxon>
        <taxon>Bacillota</taxon>
        <taxon>Bacilli</taxon>
        <taxon>Bacillales</taxon>
        <taxon>Bacillaceae</taxon>
        <taxon>Metabacillus</taxon>
    </lineage>
</organism>
<keyword evidence="3" id="KW-0285">Flavoprotein</keyword>
<dbReference type="PRINTS" id="PR00368">
    <property type="entry name" value="FADPNR"/>
</dbReference>
<proteinExistence type="inferred from homology"/>
<gene>
    <name evidence="7" type="ORF">IC621_11395</name>
</gene>
<name>A0A926RXB7_9BACI</name>